<feature type="region of interest" description="Disordered" evidence="4">
    <location>
        <begin position="623"/>
        <end position="642"/>
    </location>
</feature>
<evidence type="ECO:0000313" key="6">
    <source>
        <dbReference type="RefSeq" id="XP_022823958.1"/>
    </source>
</evidence>
<feature type="repeat" description="ANK" evidence="3">
    <location>
        <begin position="381"/>
        <end position="413"/>
    </location>
</feature>
<protein>
    <submittedName>
        <fullName evidence="6">Uncharacterized protein LOC111354667</fullName>
    </submittedName>
</protein>
<evidence type="ECO:0000313" key="5">
    <source>
        <dbReference type="Proteomes" id="UP000301870"/>
    </source>
</evidence>
<dbReference type="OrthoDB" id="10254947at2759"/>
<dbReference type="PROSITE" id="PS50297">
    <property type="entry name" value="ANK_REP_REGION"/>
    <property type="match status" value="1"/>
</dbReference>
<reference evidence="6" key="1">
    <citation type="submission" date="2025-08" db="UniProtKB">
        <authorList>
            <consortium name="RefSeq"/>
        </authorList>
    </citation>
    <scope>IDENTIFICATION</scope>
    <source>
        <strain evidence="6">Ishihara</strain>
        <tissue evidence="6">Whole body</tissue>
    </source>
</reference>
<dbReference type="KEGG" id="sliu:111354667"/>
<dbReference type="Gene3D" id="1.25.40.20">
    <property type="entry name" value="Ankyrin repeat-containing domain"/>
    <property type="match status" value="1"/>
</dbReference>
<sequence>MATEDAKPITVKKIPLILNRKIIIKKGIKSLGKNIKVVKSLQNSFQEDVIYTSKEGDFMAGEARSMTIVNRLNVLTKACKTIARCHSHTGQLYEKTSEEITKLIGQSNYDLLFSSLCSILSQELKIRSIHSLLTVPKNTNTASCQTQFSDASYMVNKNYVETISQTHETCLSGFTKKIKRRSRRLNLAPQVVTDSPKEVKKPRRIIISPDKFADFKEEIVKTESSPEVNLPELGSVFDEDSNSDNSMGRFSSLSIKTTSDLMDNPLNIISNVDRHTRDINNESKPCGVAEPYRIFNLKSPESPGDERIPFDLKDMLRHVPPEQRMKLLLQQGLMDWKYCLTIDQDGHLPIHVAVLTNDVDLLRRQCLVLKMRGSTVDLLADGTTPLRMALFQENPELTSVLLNAGADPFDADDEDRTSFHIAADKNTEHLPVLLNYCHLNARQLLHDNEALWRPGFENKTDEELLPILMMHINKQYDCQGYTPLMVASKSGRYNNVLALVESCRATVNMSSPNSGITALYLAVSEACMDAAERGNKTKIVDHYKRTIEILVENGADPNLINFTGSSVNDLLAEFSIAELSMLIANKLTSVRYFDNALPNGSKGSDFMLFKDDKGDVNIKEVKEKKPITPPAKNPPSNQKKDSPVILENITIKTPVIGIPNNLLKPIKVGPITQLPKKQDNTPQLTPVVQKFKLNKPIIMSEIGDKRKLEIVSPNVIKRLKKND</sequence>
<dbReference type="PANTHER" id="PTHR46680:SF3">
    <property type="entry name" value="NF-KAPPA-B INHIBITOR CACTUS"/>
    <property type="match status" value="1"/>
</dbReference>
<name>A0A9J7E6H6_SPOLT</name>
<accession>A0A9J7E6H6</accession>
<dbReference type="GO" id="GO:0005829">
    <property type="term" value="C:cytosol"/>
    <property type="evidence" value="ECO:0007669"/>
    <property type="project" value="TreeGrafter"/>
</dbReference>
<dbReference type="InterPro" id="IPR002110">
    <property type="entry name" value="Ankyrin_rpt"/>
</dbReference>
<dbReference type="SMART" id="SM00248">
    <property type="entry name" value="ANK"/>
    <property type="match status" value="4"/>
</dbReference>
<keyword evidence="2 3" id="KW-0040">ANK repeat</keyword>
<gene>
    <name evidence="6" type="primary">LOC111354667</name>
</gene>
<dbReference type="AlphaFoldDB" id="A0A9J7E6H6"/>
<dbReference type="GeneID" id="111354667"/>
<keyword evidence="5" id="KW-1185">Reference proteome</keyword>
<dbReference type="SUPFAM" id="SSF48403">
    <property type="entry name" value="Ankyrin repeat"/>
    <property type="match status" value="1"/>
</dbReference>
<evidence type="ECO:0000256" key="1">
    <source>
        <dbReference type="ARBA" id="ARBA00022737"/>
    </source>
</evidence>
<dbReference type="InterPro" id="IPR036770">
    <property type="entry name" value="Ankyrin_rpt-contain_sf"/>
</dbReference>
<evidence type="ECO:0000256" key="4">
    <source>
        <dbReference type="SAM" id="MobiDB-lite"/>
    </source>
</evidence>
<organism evidence="5 6">
    <name type="scientific">Spodoptera litura</name>
    <name type="common">Asian cotton leafworm</name>
    <dbReference type="NCBI Taxonomy" id="69820"/>
    <lineage>
        <taxon>Eukaryota</taxon>
        <taxon>Metazoa</taxon>
        <taxon>Ecdysozoa</taxon>
        <taxon>Arthropoda</taxon>
        <taxon>Hexapoda</taxon>
        <taxon>Insecta</taxon>
        <taxon>Pterygota</taxon>
        <taxon>Neoptera</taxon>
        <taxon>Endopterygota</taxon>
        <taxon>Lepidoptera</taxon>
        <taxon>Glossata</taxon>
        <taxon>Ditrysia</taxon>
        <taxon>Noctuoidea</taxon>
        <taxon>Noctuidae</taxon>
        <taxon>Amphipyrinae</taxon>
        <taxon>Spodoptera</taxon>
    </lineage>
</organism>
<evidence type="ECO:0000256" key="3">
    <source>
        <dbReference type="PROSITE-ProRule" id="PRU00023"/>
    </source>
</evidence>
<keyword evidence="1" id="KW-0677">Repeat</keyword>
<dbReference type="PROSITE" id="PS50088">
    <property type="entry name" value="ANK_REPEAT"/>
    <property type="match status" value="1"/>
</dbReference>
<evidence type="ECO:0000256" key="2">
    <source>
        <dbReference type="ARBA" id="ARBA00023043"/>
    </source>
</evidence>
<dbReference type="RefSeq" id="XP_022823958.1">
    <property type="nucleotide sequence ID" value="XM_022968190.1"/>
</dbReference>
<dbReference type="PANTHER" id="PTHR46680">
    <property type="entry name" value="NF-KAPPA-B INHIBITOR ALPHA"/>
    <property type="match status" value="1"/>
</dbReference>
<proteinExistence type="predicted"/>
<dbReference type="Proteomes" id="UP000301870">
    <property type="component" value="Chromosome 19"/>
</dbReference>
<dbReference type="GO" id="GO:0051059">
    <property type="term" value="F:NF-kappaB binding"/>
    <property type="evidence" value="ECO:0007669"/>
    <property type="project" value="TreeGrafter"/>
</dbReference>
<dbReference type="InterPro" id="IPR051070">
    <property type="entry name" value="NF-kappa-B_inhibitor"/>
</dbReference>
<dbReference type="GO" id="GO:0071356">
    <property type="term" value="P:cellular response to tumor necrosis factor"/>
    <property type="evidence" value="ECO:0007669"/>
    <property type="project" value="TreeGrafter"/>
</dbReference>